<proteinExistence type="predicted"/>
<dbReference type="EMBL" id="WHWC01000011">
    <property type="protein sequence ID" value="KAG8373706.1"/>
    <property type="molecule type" value="Genomic_DNA"/>
</dbReference>
<evidence type="ECO:0000256" key="1">
    <source>
        <dbReference type="SAM" id="MobiDB-lite"/>
    </source>
</evidence>
<accession>A0AAV6WRQ7</accession>
<gene>
    <name evidence="2" type="ORF">BUALT_Bualt11G0052600</name>
</gene>
<dbReference type="Pfam" id="PF08576">
    <property type="entry name" value="DUF1764"/>
    <property type="match status" value="1"/>
</dbReference>
<comment type="caution">
    <text evidence="2">The sequence shown here is derived from an EMBL/GenBank/DDBJ whole genome shotgun (WGS) entry which is preliminary data.</text>
</comment>
<dbReference type="InterPro" id="IPR013885">
    <property type="entry name" value="DUF1764_euk"/>
</dbReference>
<dbReference type="PANTHER" id="PTHR34066">
    <property type="entry name" value="GROWTH FACTOR 2"/>
    <property type="match status" value="1"/>
</dbReference>
<protein>
    <submittedName>
        <fullName evidence="2">Uncharacterized protein</fullName>
    </submittedName>
</protein>
<organism evidence="2 3">
    <name type="scientific">Buddleja alternifolia</name>
    <dbReference type="NCBI Taxonomy" id="168488"/>
    <lineage>
        <taxon>Eukaryota</taxon>
        <taxon>Viridiplantae</taxon>
        <taxon>Streptophyta</taxon>
        <taxon>Embryophyta</taxon>
        <taxon>Tracheophyta</taxon>
        <taxon>Spermatophyta</taxon>
        <taxon>Magnoliopsida</taxon>
        <taxon>eudicotyledons</taxon>
        <taxon>Gunneridae</taxon>
        <taxon>Pentapetalae</taxon>
        <taxon>asterids</taxon>
        <taxon>lamiids</taxon>
        <taxon>Lamiales</taxon>
        <taxon>Scrophulariaceae</taxon>
        <taxon>Buddlejeae</taxon>
        <taxon>Buddleja</taxon>
    </lineage>
</organism>
<feature type="region of interest" description="Disordered" evidence="1">
    <location>
        <begin position="1"/>
        <end position="97"/>
    </location>
</feature>
<keyword evidence="3" id="KW-1185">Reference proteome</keyword>
<reference evidence="2" key="1">
    <citation type="submission" date="2019-10" db="EMBL/GenBank/DDBJ databases">
        <authorList>
            <person name="Zhang R."/>
            <person name="Pan Y."/>
            <person name="Wang J."/>
            <person name="Ma R."/>
            <person name="Yu S."/>
        </authorList>
    </citation>
    <scope>NUCLEOTIDE SEQUENCE</scope>
    <source>
        <strain evidence="2">LA-IB0</strain>
        <tissue evidence="2">Leaf</tissue>
    </source>
</reference>
<feature type="compositionally biased region" description="Basic residues" evidence="1">
    <location>
        <begin position="1"/>
        <end position="12"/>
    </location>
</feature>
<sequence length="182" mass="20222">MTKGSSSKKKPKSSLEGPVVEQENPSFKPKKMGSEIDDIFAGKKRKRLEKENKDNPEKPVRVSGKPHEYGRIVKNGKSKASKENELSNPTSRARKKTAEGLTVYTEEELGIGKSEAGGELIFILLHAVVFLGVSEVIAEVFHYDACSRSVVKPFQFQNLICFFLCNSAEMVLKLSKLVISFD</sequence>
<name>A0AAV6WRQ7_9LAMI</name>
<dbReference type="PANTHER" id="PTHR34066:SF1">
    <property type="entry name" value="DUF1764 FAMILY PROTEIN"/>
    <property type="match status" value="1"/>
</dbReference>
<dbReference type="Proteomes" id="UP000826271">
    <property type="component" value="Unassembled WGS sequence"/>
</dbReference>
<evidence type="ECO:0000313" key="3">
    <source>
        <dbReference type="Proteomes" id="UP000826271"/>
    </source>
</evidence>
<feature type="compositionally biased region" description="Basic and acidic residues" evidence="1">
    <location>
        <begin position="48"/>
        <end position="71"/>
    </location>
</feature>
<dbReference type="AlphaFoldDB" id="A0AAV6WRQ7"/>
<evidence type="ECO:0000313" key="2">
    <source>
        <dbReference type="EMBL" id="KAG8373706.1"/>
    </source>
</evidence>